<dbReference type="SUPFAM" id="SSF57756">
    <property type="entry name" value="Retrovirus zinc finger-like domains"/>
    <property type="match status" value="1"/>
</dbReference>
<dbReference type="GO" id="GO:0003676">
    <property type="term" value="F:nucleic acid binding"/>
    <property type="evidence" value="ECO:0007669"/>
    <property type="project" value="InterPro"/>
</dbReference>
<feature type="compositionally biased region" description="Gly residues" evidence="2">
    <location>
        <begin position="246"/>
        <end position="255"/>
    </location>
</feature>
<dbReference type="InterPro" id="IPR001878">
    <property type="entry name" value="Znf_CCHC"/>
</dbReference>
<dbReference type="InterPro" id="IPR036875">
    <property type="entry name" value="Znf_CCHC_sf"/>
</dbReference>
<dbReference type="GeneID" id="120256249"/>
<evidence type="ECO:0000256" key="2">
    <source>
        <dbReference type="SAM" id="MobiDB-lite"/>
    </source>
</evidence>
<keyword evidence="1" id="KW-0863">Zinc-finger</keyword>
<feature type="region of interest" description="Disordered" evidence="2">
    <location>
        <begin position="235"/>
        <end position="275"/>
    </location>
</feature>
<name>A0AB40AYK6_DIOCR</name>
<gene>
    <name evidence="5" type="primary">LOC120256249</name>
</gene>
<dbReference type="Proteomes" id="UP001515500">
    <property type="component" value="Unplaced"/>
</dbReference>
<dbReference type="PROSITE" id="PS50158">
    <property type="entry name" value="ZF_CCHC"/>
    <property type="match status" value="1"/>
</dbReference>
<dbReference type="Pfam" id="PF14223">
    <property type="entry name" value="Retrotran_gag_2"/>
    <property type="match status" value="1"/>
</dbReference>
<organism evidence="4 5">
    <name type="scientific">Dioscorea cayennensis subsp. rotundata</name>
    <name type="common">White Guinea yam</name>
    <name type="synonym">Dioscorea rotundata</name>
    <dbReference type="NCBI Taxonomy" id="55577"/>
    <lineage>
        <taxon>Eukaryota</taxon>
        <taxon>Viridiplantae</taxon>
        <taxon>Streptophyta</taxon>
        <taxon>Embryophyta</taxon>
        <taxon>Tracheophyta</taxon>
        <taxon>Spermatophyta</taxon>
        <taxon>Magnoliopsida</taxon>
        <taxon>Liliopsida</taxon>
        <taxon>Dioscoreales</taxon>
        <taxon>Dioscoreaceae</taxon>
        <taxon>Dioscorea</taxon>
    </lineage>
</organism>
<dbReference type="RefSeq" id="XP_039119908.1">
    <property type="nucleotide sequence ID" value="XM_039263974.1"/>
</dbReference>
<reference evidence="5" key="1">
    <citation type="submission" date="2025-08" db="UniProtKB">
        <authorList>
            <consortium name="RefSeq"/>
        </authorList>
    </citation>
    <scope>IDENTIFICATION</scope>
</reference>
<sequence length="313" mass="34769">MEIPPRRTLVSDVVIESSSSGKATTRSVVTIQYPMLTDTNYGLWSVKMKILLRSLGVWGAIEGIGVVEEEKDQGALAAISQAVPDTVMMAIAEKETAKEAWDALKEMRVGEDRVKKARVQVLKRQFDRMYMGDSETIMEFAQKLTTLVGEMRILGAMVEDNDVVEKLFAAVPDKFLPIVGTIEQWGDITTMPVTEAIGRLRAFEETLKGRRHHKDEGGQLMLTRAKWEALSVKDKKGCEGSDSGVKKGGGRGSGRGRGRSQSGGRGDDAERKPHRKFDKTKIKCFNCNEYGHFASECLKPKREKNSPCREEPS</sequence>
<keyword evidence="4" id="KW-1185">Reference proteome</keyword>
<dbReference type="PANTHER" id="PTHR35317">
    <property type="entry name" value="OS04G0629600 PROTEIN"/>
    <property type="match status" value="1"/>
</dbReference>
<dbReference type="Pfam" id="PF00098">
    <property type="entry name" value="zf-CCHC"/>
    <property type="match status" value="1"/>
</dbReference>
<feature type="domain" description="CCHC-type" evidence="3">
    <location>
        <begin position="283"/>
        <end position="297"/>
    </location>
</feature>
<dbReference type="GO" id="GO:0008270">
    <property type="term" value="F:zinc ion binding"/>
    <property type="evidence" value="ECO:0007669"/>
    <property type="project" value="UniProtKB-KW"/>
</dbReference>
<keyword evidence="1" id="KW-0479">Metal-binding</keyword>
<keyword evidence="1" id="KW-0862">Zinc</keyword>
<evidence type="ECO:0000259" key="3">
    <source>
        <dbReference type="PROSITE" id="PS50158"/>
    </source>
</evidence>
<evidence type="ECO:0000313" key="4">
    <source>
        <dbReference type="Proteomes" id="UP001515500"/>
    </source>
</evidence>
<proteinExistence type="predicted"/>
<dbReference type="PANTHER" id="PTHR35317:SF38">
    <property type="entry name" value="RNA-DIRECTED DNA POLYMERASE"/>
    <property type="match status" value="1"/>
</dbReference>
<protein>
    <submittedName>
        <fullName evidence="5">Uncharacterized protein LOC120256249</fullName>
    </submittedName>
</protein>
<evidence type="ECO:0000313" key="5">
    <source>
        <dbReference type="RefSeq" id="XP_039119908.1"/>
    </source>
</evidence>
<evidence type="ECO:0000256" key="1">
    <source>
        <dbReference type="PROSITE-ProRule" id="PRU00047"/>
    </source>
</evidence>
<dbReference type="AlphaFoldDB" id="A0AB40AYK6"/>
<dbReference type="SMART" id="SM00343">
    <property type="entry name" value="ZnF_C2HC"/>
    <property type="match status" value="1"/>
</dbReference>
<accession>A0AB40AYK6</accession>
<dbReference type="Gene3D" id="4.10.60.10">
    <property type="entry name" value="Zinc finger, CCHC-type"/>
    <property type="match status" value="1"/>
</dbReference>